<dbReference type="Pfam" id="PF00571">
    <property type="entry name" value="CBS"/>
    <property type="match status" value="3"/>
</dbReference>
<dbReference type="GO" id="GO:0005886">
    <property type="term" value="C:plasma membrane"/>
    <property type="evidence" value="ECO:0007669"/>
    <property type="project" value="TreeGrafter"/>
</dbReference>
<dbReference type="InterPro" id="IPR043128">
    <property type="entry name" value="Rev_trsase/Diguanyl_cyclase"/>
</dbReference>
<sequence>MKFPSAGDIASTQVVSININEPISKAIDMMIVSDHRDIIVQDYDLFYVLTAIEVLKLRESSIKLIDPISHLTLKRTPAVKKDTNVLNLLRFLDELTEYICVINEDRTIYGLITHTDITSNIDPEIIMDNYTIEDFLRLTRRVRWINKEMSTSDVLSHMYTGENDSVIIVEEQKPIGILTTKDVVQLIKHNADLDLPIKAYMNSPVESIHKRTSIREALEFVKAKHYKRLIVVDDEGRLSGIITQKELILLTYNRWALVMKEHQEELQEINSILKAQNQEYELLASIDPLTKLYNRYKFKQLFNSSLETMLQRAGVMSLVLLDIDFFKKVNDQYGHNVGDDVLQKISELLKNETREVDIVCRWGGEEFTILFPTVDLEQACTIAEKIRGKIEQLEIDKVGHVTASFGVAEVSGKVFLEDVVAKADDALYKAKSSGRNKVMW</sequence>
<evidence type="ECO:0000259" key="4">
    <source>
        <dbReference type="PROSITE" id="PS50887"/>
    </source>
</evidence>
<dbReference type="Proteomes" id="UP000593910">
    <property type="component" value="Chromosome"/>
</dbReference>
<evidence type="ECO:0000259" key="5">
    <source>
        <dbReference type="PROSITE" id="PS51371"/>
    </source>
</evidence>
<dbReference type="AlphaFoldDB" id="A0A7M1AW74"/>
<dbReference type="InterPro" id="IPR046342">
    <property type="entry name" value="CBS_dom_sf"/>
</dbReference>
<dbReference type="SUPFAM" id="SSF55073">
    <property type="entry name" value="Nucleotide cyclase"/>
    <property type="match status" value="1"/>
</dbReference>
<comment type="catalytic activity">
    <reaction evidence="2">
        <text>2 GTP = 3',3'-c-di-GMP + 2 diphosphate</text>
        <dbReference type="Rhea" id="RHEA:24898"/>
        <dbReference type="ChEBI" id="CHEBI:33019"/>
        <dbReference type="ChEBI" id="CHEBI:37565"/>
        <dbReference type="ChEBI" id="CHEBI:58805"/>
        <dbReference type="EC" id="2.7.7.65"/>
    </reaction>
</comment>
<dbReference type="PANTHER" id="PTHR45138:SF9">
    <property type="entry name" value="DIGUANYLATE CYCLASE DGCM-RELATED"/>
    <property type="match status" value="1"/>
</dbReference>
<feature type="domain" description="CBS" evidence="5">
    <location>
        <begin position="201"/>
        <end position="257"/>
    </location>
</feature>
<dbReference type="InterPro" id="IPR000644">
    <property type="entry name" value="CBS_dom"/>
</dbReference>
<dbReference type="EC" id="2.7.7.65" evidence="1"/>
<reference evidence="6 7" key="1">
    <citation type="submission" date="2019-06" db="EMBL/GenBank/DDBJ databases">
        <title>Sulfurimonas gotlandica sp. nov., a chemoautotrophic and psychrotolerant epsilonproteobacterium isolated from a pelagic redoxcline, and an emended description of the genus Sulfurimonas.</title>
        <authorList>
            <person name="Wang S."/>
            <person name="Jiang L."/>
            <person name="Shao Z."/>
        </authorList>
    </citation>
    <scope>NUCLEOTIDE SEQUENCE [LARGE SCALE GENOMIC DNA]</scope>
    <source>
        <strain evidence="6 7">B2</strain>
    </source>
</reference>
<protein>
    <recommendedName>
        <fullName evidence="1">diguanylate cyclase</fullName>
        <ecNumber evidence="1">2.7.7.65</ecNumber>
    </recommendedName>
</protein>
<dbReference type="GO" id="GO:1902201">
    <property type="term" value="P:negative regulation of bacterial-type flagellum-dependent cell motility"/>
    <property type="evidence" value="ECO:0007669"/>
    <property type="project" value="TreeGrafter"/>
</dbReference>
<evidence type="ECO:0000256" key="3">
    <source>
        <dbReference type="PROSITE-ProRule" id="PRU00703"/>
    </source>
</evidence>
<accession>A0A7M1AW74</accession>
<dbReference type="SUPFAM" id="SSF54631">
    <property type="entry name" value="CBS-domain pair"/>
    <property type="match status" value="2"/>
</dbReference>
<evidence type="ECO:0000256" key="1">
    <source>
        <dbReference type="ARBA" id="ARBA00012528"/>
    </source>
</evidence>
<evidence type="ECO:0000256" key="2">
    <source>
        <dbReference type="ARBA" id="ARBA00034247"/>
    </source>
</evidence>
<name>A0A7M1AW74_9BACT</name>
<evidence type="ECO:0000313" key="7">
    <source>
        <dbReference type="Proteomes" id="UP000593910"/>
    </source>
</evidence>
<dbReference type="NCBIfam" id="TIGR00254">
    <property type="entry name" value="GGDEF"/>
    <property type="match status" value="1"/>
</dbReference>
<dbReference type="SMART" id="SM00267">
    <property type="entry name" value="GGDEF"/>
    <property type="match status" value="1"/>
</dbReference>
<dbReference type="InterPro" id="IPR029787">
    <property type="entry name" value="Nucleotide_cyclase"/>
</dbReference>
<dbReference type="GO" id="GO:0043709">
    <property type="term" value="P:cell adhesion involved in single-species biofilm formation"/>
    <property type="evidence" value="ECO:0007669"/>
    <property type="project" value="TreeGrafter"/>
</dbReference>
<dbReference type="PROSITE" id="PS51371">
    <property type="entry name" value="CBS"/>
    <property type="match status" value="2"/>
</dbReference>
<organism evidence="6 7">
    <name type="scientific">Sulfurimonas marina</name>
    <dbReference type="NCBI Taxonomy" id="2590551"/>
    <lineage>
        <taxon>Bacteria</taxon>
        <taxon>Pseudomonadati</taxon>
        <taxon>Campylobacterota</taxon>
        <taxon>Epsilonproteobacteria</taxon>
        <taxon>Campylobacterales</taxon>
        <taxon>Sulfurimonadaceae</taxon>
        <taxon>Sulfurimonas</taxon>
    </lineage>
</organism>
<dbReference type="InterPro" id="IPR050469">
    <property type="entry name" value="Diguanylate_Cyclase"/>
</dbReference>
<dbReference type="Gene3D" id="3.10.580.10">
    <property type="entry name" value="CBS-domain"/>
    <property type="match status" value="2"/>
</dbReference>
<evidence type="ECO:0000313" key="6">
    <source>
        <dbReference type="EMBL" id="QOP40622.1"/>
    </source>
</evidence>
<dbReference type="RefSeq" id="WP_193114043.1">
    <property type="nucleotide sequence ID" value="NZ_CP041165.1"/>
</dbReference>
<dbReference type="KEGG" id="smax:FJR03_02235"/>
<feature type="domain" description="CBS" evidence="5">
    <location>
        <begin position="138"/>
        <end position="193"/>
    </location>
</feature>
<dbReference type="PANTHER" id="PTHR45138">
    <property type="entry name" value="REGULATORY COMPONENTS OF SENSORY TRANSDUCTION SYSTEM"/>
    <property type="match status" value="1"/>
</dbReference>
<gene>
    <name evidence="6" type="ORF">FJR03_02235</name>
</gene>
<keyword evidence="7" id="KW-1185">Reference proteome</keyword>
<dbReference type="CDD" id="cd01949">
    <property type="entry name" value="GGDEF"/>
    <property type="match status" value="1"/>
</dbReference>
<dbReference type="SMART" id="SM00116">
    <property type="entry name" value="CBS"/>
    <property type="match status" value="4"/>
</dbReference>
<dbReference type="PROSITE" id="PS50887">
    <property type="entry name" value="GGDEF"/>
    <property type="match status" value="1"/>
</dbReference>
<feature type="domain" description="GGDEF" evidence="4">
    <location>
        <begin position="314"/>
        <end position="440"/>
    </location>
</feature>
<dbReference type="Gene3D" id="3.30.70.270">
    <property type="match status" value="1"/>
</dbReference>
<dbReference type="InterPro" id="IPR000160">
    <property type="entry name" value="GGDEF_dom"/>
</dbReference>
<dbReference type="EMBL" id="CP041165">
    <property type="protein sequence ID" value="QOP40622.1"/>
    <property type="molecule type" value="Genomic_DNA"/>
</dbReference>
<proteinExistence type="predicted"/>
<dbReference type="GO" id="GO:0052621">
    <property type="term" value="F:diguanylate cyclase activity"/>
    <property type="evidence" value="ECO:0007669"/>
    <property type="project" value="UniProtKB-EC"/>
</dbReference>
<dbReference type="FunFam" id="3.30.70.270:FF:000001">
    <property type="entry name" value="Diguanylate cyclase domain protein"/>
    <property type="match status" value="1"/>
</dbReference>
<dbReference type="Pfam" id="PF00990">
    <property type="entry name" value="GGDEF"/>
    <property type="match status" value="1"/>
</dbReference>
<keyword evidence="3" id="KW-0129">CBS domain</keyword>